<dbReference type="OrthoDB" id="4485313at2"/>
<keyword evidence="3" id="KW-1185">Reference proteome</keyword>
<organism evidence="2 3">
    <name type="scientific">Nonomuraea turkmeniaca</name>
    <dbReference type="NCBI Taxonomy" id="103838"/>
    <lineage>
        <taxon>Bacteria</taxon>
        <taxon>Bacillati</taxon>
        <taxon>Actinomycetota</taxon>
        <taxon>Actinomycetes</taxon>
        <taxon>Streptosporangiales</taxon>
        <taxon>Streptosporangiaceae</taxon>
        <taxon>Nonomuraea</taxon>
    </lineage>
</organism>
<proteinExistence type="predicted"/>
<reference evidence="2 3" key="1">
    <citation type="submission" date="2019-05" db="EMBL/GenBank/DDBJ databases">
        <title>Draft genome sequence of Nonomuraea turkmeniaca DSM 43926.</title>
        <authorList>
            <person name="Saricaoglu S."/>
            <person name="Isik K."/>
        </authorList>
    </citation>
    <scope>NUCLEOTIDE SEQUENCE [LARGE SCALE GENOMIC DNA]</scope>
    <source>
        <strain evidence="2 3">DSM 43926</strain>
    </source>
</reference>
<keyword evidence="1" id="KW-0812">Transmembrane</keyword>
<evidence type="ECO:0000313" key="2">
    <source>
        <dbReference type="EMBL" id="TMR12906.1"/>
    </source>
</evidence>
<dbReference type="EMBL" id="VCKY01000128">
    <property type="protein sequence ID" value="TMR12906.1"/>
    <property type="molecule type" value="Genomic_DNA"/>
</dbReference>
<dbReference type="RefSeq" id="WP_138670307.1">
    <property type="nucleotide sequence ID" value="NZ_VCKY01000128.1"/>
</dbReference>
<keyword evidence="1" id="KW-1133">Transmembrane helix</keyword>
<name>A0A5S4F8N8_9ACTN</name>
<protein>
    <submittedName>
        <fullName evidence="2">Uncharacterized protein</fullName>
    </submittedName>
</protein>
<accession>A0A5S4F8N8</accession>
<feature type="transmembrane region" description="Helical" evidence="1">
    <location>
        <begin position="136"/>
        <end position="159"/>
    </location>
</feature>
<feature type="transmembrane region" description="Helical" evidence="1">
    <location>
        <begin position="104"/>
        <end position="124"/>
    </location>
</feature>
<sequence length="533" mass="56418">MLNAWALWQILRGPASPRAGALPREVVWLRRLLYADVAGDLLLWELLDVVSDVAEYAARGAVWAATMFLLVRALAGVSARFRIIALALGLTGVLAAALRPFAEVPLLTASLLVAMATLGCKAMIIAGQGRDGRFSAVTVAIGWTALLVPQLSSLLQVGLVTLDGLSLAVHTLDGLIVVWAARTAHELAAPGPGVAAPGTGRTPRLLAAAVVLVLPMAVVGAEGDARLTYTAADEGCRDRLRPAAGLGPEERRRSFLCLARGETFAADTMFPADLADQRILAYGAQLCVPPGDRERHALHERAGGTADAIELAAALEYLCPGIVARQKADADRRQAERDRQEAAWKAEANARCADPWPGVRARRQGTTAYMLFEGGGYAVFDDRDDSAGDPGDIYGSDSEAADIFDAIEDGFIDAAGSSAAIVTHEENAAMCLTVKAFDSAPPLRLAGWDQVVEVGIASRSGRLVVPTYPEGGDSGTAGPLPDLAVAGPGHYRLRVHARTLPWDENDPDAPLEEHLLVVYPGRSTDKVVYRPRG</sequence>
<dbReference type="Proteomes" id="UP000309128">
    <property type="component" value="Unassembled WGS sequence"/>
</dbReference>
<dbReference type="AlphaFoldDB" id="A0A5S4F8N8"/>
<evidence type="ECO:0000313" key="3">
    <source>
        <dbReference type="Proteomes" id="UP000309128"/>
    </source>
</evidence>
<keyword evidence="1" id="KW-0472">Membrane</keyword>
<evidence type="ECO:0000256" key="1">
    <source>
        <dbReference type="SAM" id="Phobius"/>
    </source>
</evidence>
<comment type="caution">
    <text evidence="2">The sequence shown here is derived from an EMBL/GenBank/DDBJ whole genome shotgun (WGS) entry which is preliminary data.</text>
</comment>
<gene>
    <name evidence="2" type="ORF">ETD86_31705</name>
</gene>